<protein>
    <recommendedName>
        <fullName evidence="4">DUF192 domain-containing protein</fullName>
    </recommendedName>
</protein>
<comment type="caution">
    <text evidence="2">The sequence shown here is derived from an EMBL/GenBank/DDBJ whole genome shotgun (WGS) entry which is preliminary data.</text>
</comment>
<feature type="signal peptide" evidence="1">
    <location>
        <begin position="1"/>
        <end position="23"/>
    </location>
</feature>
<dbReference type="OrthoDB" id="9808290at2"/>
<dbReference type="AlphaFoldDB" id="A0A2P7B9I8"/>
<dbReference type="PANTHER" id="PTHR37953">
    <property type="entry name" value="UPF0127 PROTEIN MJ1496"/>
    <property type="match status" value="1"/>
</dbReference>
<dbReference type="PANTHER" id="PTHR37953:SF1">
    <property type="entry name" value="UPF0127 PROTEIN MJ1496"/>
    <property type="match status" value="1"/>
</dbReference>
<gene>
    <name evidence="2" type="ORF">CU103_16240</name>
</gene>
<evidence type="ECO:0000313" key="2">
    <source>
        <dbReference type="EMBL" id="PSH63109.1"/>
    </source>
</evidence>
<dbReference type="Gene3D" id="2.60.120.1140">
    <property type="entry name" value="Protein of unknown function DUF192"/>
    <property type="match status" value="1"/>
</dbReference>
<dbReference type="RefSeq" id="WP_106665082.1">
    <property type="nucleotide sequence ID" value="NZ_PGGM01000007.1"/>
</dbReference>
<dbReference type="EMBL" id="PGGM01000007">
    <property type="protein sequence ID" value="PSH63109.1"/>
    <property type="molecule type" value="Genomic_DNA"/>
</dbReference>
<feature type="chain" id="PRO_5015192480" description="DUF192 domain-containing protein" evidence="1">
    <location>
        <begin position="24"/>
        <end position="161"/>
    </location>
</feature>
<evidence type="ECO:0000256" key="1">
    <source>
        <dbReference type="SAM" id="SignalP"/>
    </source>
</evidence>
<evidence type="ECO:0008006" key="4">
    <source>
        <dbReference type="Google" id="ProtNLM"/>
    </source>
</evidence>
<organism evidence="2 3">
    <name type="scientific">Phyllobacterium sophorae</name>
    <dbReference type="NCBI Taxonomy" id="1520277"/>
    <lineage>
        <taxon>Bacteria</taxon>
        <taxon>Pseudomonadati</taxon>
        <taxon>Pseudomonadota</taxon>
        <taxon>Alphaproteobacteria</taxon>
        <taxon>Hyphomicrobiales</taxon>
        <taxon>Phyllobacteriaceae</taxon>
        <taxon>Phyllobacterium</taxon>
    </lineage>
</organism>
<evidence type="ECO:0000313" key="3">
    <source>
        <dbReference type="Proteomes" id="UP000241764"/>
    </source>
</evidence>
<accession>A0A2P7B9I8</accession>
<dbReference type="Proteomes" id="UP000241764">
    <property type="component" value="Unassembled WGS sequence"/>
</dbReference>
<dbReference type="Pfam" id="PF02643">
    <property type="entry name" value="DUF192"/>
    <property type="match status" value="1"/>
</dbReference>
<proteinExistence type="predicted"/>
<keyword evidence="3" id="KW-1185">Reference proteome</keyword>
<reference evidence="3" key="1">
    <citation type="submission" date="2017-11" db="EMBL/GenBank/DDBJ databases">
        <authorList>
            <person name="Kuznetsova I."/>
            <person name="Sazanova A."/>
            <person name="Chirak E."/>
            <person name="Safronova V."/>
            <person name="Willems A."/>
        </authorList>
    </citation>
    <scope>NUCLEOTIDE SEQUENCE [LARGE SCALE GENOMIC DNA]</scope>
    <source>
        <strain evidence="3">CCBAU 03422</strain>
    </source>
</reference>
<dbReference type="InterPro" id="IPR003795">
    <property type="entry name" value="DUF192"/>
</dbReference>
<keyword evidence="1" id="KW-0732">Signal</keyword>
<dbReference type="InterPro" id="IPR038695">
    <property type="entry name" value="Saro_0823-like_sf"/>
</dbReference>
<sequence>MRRLTSFLAGLAIILIAAVPALALDQAPMHLPIDAAPLTVNTAKGDVPFRVEIAETNEERERGLMFRTDLKDNSAMLFVFDATRPVTMWMENTPSALDMLFLDDNGRISAIRENAVPFSRDVISSGEPVRFVVEVKAGTARRLGLTIGDKVRHPAIEAIGH</sequence>
<name>A0A2P7B9I8_9HYPH</name>